<keyword evidence="1" id="KW-0175">Coiled coil</keyword>
<comment type="caution">
    <text evidence="2">The sequence shown here is derived from an EMBL/GenBank/DDBJ whole genome shotgun (WGS) entry which is preliminary data.</text>
</comment>
<organism evidence="2 3">
    <name type="scientific">Paragemmobacter amnigenus</name>
    <dbReference type="NCBI Taxonomy" id="2852097"/>
    <lineage>
        <taxon>Bacteria</taxon>
        <taxon>Pseudomonadati</taxon>
        <taxon>Pseudomonadota</taxon>
        <taxon>Alphaproteobacteria</taxon>
        <taxon>Rhodobacterales</taxon>
        <taxon>Paracoccaceae</taxon>
        <taxon>Paragemmobacter</taxon>
    </lineage>
</organism>
<sequence>MSEMTRAHRKRQAQIDRQLEQLGEQIAEKLSELSADEREALDCWKDGVLRDAYEVDVEALMERPYRSIRRIDKREYEYDIDDMRRLEREAKLSAAQSNPETAEKLRRFLYDLDRDRY</sequence>
<feature type="coiled-coil region" evidence="1">
    <location>
        <begin position="12"/>
        <end position="39"/>
    </location>
</feature>
<evidence type="ECO:0000313" key="2">
    <source>
        <dbReference type="EMBL" id="MBU9697750.1"/>
    </source>
</evidence>
<name>A0ABS6J2F7_9RHOB</name>
<protein>
    <submittedName>
        <fullName evidence="2">Uncharacterized protein</fullName>
    </submittedName>
</protein>
<dbReference type="RefSeq" id="WP_161761805.1">
    <property type="nucleotide sequence ID" value="NZ_JAAATX020000005.1"/>
</dbReference>
<gene>
    <name evidence="2" type="ORF">GU927_007800</name>
</gene>
<evidence type="ECO:0000256" key="1">
    <source>
        <dbReference type="SAM" id="Coils"/>
    </source>
</evidence>
<keyword evidence="3" id="KW-1185">Reference proteome</keyword>
<dbReference type="EMBL" id="JAAATX020000005">
    <property type="protein sequence ID" value="MBU9697750.1"/>
    <property type="molecule type" value="Genomic_DNA"/>
</dbReference>
<accession>A0ABS6J2F7</accession>
<evidence type="ECO:0000313" key="3">
    <source>
        <dbReference type="Proteomes" id="UP000731907"/>
    </source>
</evidence>
<reference evidence="2 3" key="1">
    <citation type="submission" date="2021-06" db="EMBL/GenBank/DDBJ databases">
        <title>Rhodobacteraceae bacterium strain HSP-20.</title>
        <authorList>
            <person name="Chen W.-M."/>
        </authorList>
    </citation>
    <scope>NUCLEOTIDE SEQUENCE [LARGE SCALE GENOMIC DNA]</scope>
    <source>
        <strain evidence="2 3">HSP-20</strain>
    </source>
</reference>
<dbReference type="Proteomes" id="UP000731907">
    <property type="component" value="Unassembled WGS sequence"/>
</dbReference>
<proteinExistence type="predicted"/>